<proteinExistence type="inferred from homology"/>
<feature type="domain" description="SUF system FeS cluster assembly SufBD N-terminal" evidence="3">
    <location>
        <begin position="56"/>
        <end position="215"/>
    </location>
</feature>
<sequence length="481" mass="54052">MEISDSTISPDIDQDTQDAIAVDRAKGDFRFPENHKFDAGYGLNKETIDYISKVKKEKDWIREFRHKALDVFESKPMPTNWATDDLNNIDFDAIRYYLSDGERPKRSWDDVPDDVKETFERLGIPEQERAFLAGVEAQFDSEAAYSNVKEELSKEGVIFVNSTEGLREHEEIFRPWFGKVIPTGDNKFSALNSAVFSGGSFIYIPKGVKLKQPLQAYFRINSENFGQFERTLIIADEGSEVMYMEGCTAPQFETSTLHSAVVELVAMKGAKIQYVTVQNWSSNVFNLVTKRGMAHEDAEIRWIDCNIGSRLTMKYPGVVMKGERARGEVISIALANNGQHQDTGAKMIHAANNTTSNVVSKSISVGEGVSTYRGQVHIPKHLKGCKNNTECDALLINTNSRTDTYPAITVRGNQHVTQHEASVSQVSEDMLFYMQQRGLNEGQAMSLAVNGFVNDLVREFPMEYSVELKRLIDLEMEGSVG</sequence>
<evidence type="ECO:0000259" key="2">
    <source>
        <dbReference type="Pfam" id="PF01458"/>
    </source>
</evidence>
<accession>A0ABW5E3T0</accession>
<evidence type="ECO:0000313" key="4">
    <source>
        <dbReference type="EMBL" id="MFD2276110.1"/>
    </source>
</evidence>
<dbReference type="RefSeq" id="WP_377095331.1">
    <property type="nucleotide sequence ID" value="NZ_JBHSJM010000001.1"/>
</dbReference>
<evidence type="ECO:0000313" key="5">
    <source>
        <dbReference type="Proteomes" id="UP001597297"/>
    </source>
</evidence>
<name>A0ABW5E3T0_9BACT</name>
<dbReference type="InterPro" id="IPR010231">
    <property type="entry name" value="SUF_FeS_clus_asmbl_SufB"/>
</dbReference>
<gene>
    <name evidence="4" type="primary">sufB</name>
    <name evidence="4" type="ORF">ACFSQZ_06495</name>
</gene>
<dbReference type="Pfam" id="PF01458">
    <property type="entry name" value="SUFBD_core"/>
    <property type="match status" value="1"/>
</dbReference>
<dbReference type="NCBIfam" id="TIGR01980">
    <property type="entry name" value="sufB"/>
    <property type="match status" value="1"/>
</dbReference>
<dbReference type="PANTHER" id="PTHR30508:SF1">
    <property type="entry name" value="UPF0051 PROTEIN ABCI8, CHLOROPLASTIC-RELATED"/>
    <property type="match status" value="1"/>
</dbReference>
<dbReference type="PANTHER" id="PTHR30508">
    <property type="entry name" value="FES CLUSTER ASSEMBLY PROTEIN SUF"/>
    <property type="match status" value="1"/>
</dbReference>
<dbReference type="SUPFAM" id="SSF101960">
    <property type="entry name" value="Stabilizer of iron transporter SufD"/>
    <property type="match status" value="1"/>
</dbReference>
<dbReference type="InterPro" id="IPR045595">
    <property type="entry name" value="SufBD_N"/>
</dbReference>
<comment type="similarity">
    <text evidence="1">Belongs to the iron-sulfur cluster assembly SufBD family.</text>
</comment>
<dbReference type="InterPro" id="IPR000825">
    <property type="entry name" value="SUF_FeS_clus_asmbl_SufBD_core"/>
</dbReference>
<comment type="caution">
    <text evidence="4">The sequence shown here is derived from an EMBL/GenBank/DDBJ whole genome shotgun (WGS) entry which is preliminary data.</text>
</comment>
<reference evidence="5" key="1">
    <citation type="journal article" date="2019" name="Int. J. Syst. Evol. Microbiol.">
        <title>The Global Catalogue of Microorganisms (GCM) 10K type strain sequencing project: providing services to taxonomists for standard genome sequencing and annotation.</title>
        <authorList>
            <consortium name="The Broad Institute Genomics Platform"/>
            <consortium name="The Broad Institute Genome Sequencing Center for Infectious Disease"/>
            <person name="Wu L."/>
            <person name="Ma J."/>
        </authorList>
    </citation>
    <scope>NUCLEOTIDE SEQUENCE [LARGE SCALE GENOMIC DNA]</scope>
    <source>
        <strain evidence="5">JCM 16545</strain>
    </source>
</reference>
<feature type="domain" description="SUF system FeS cluster assembly SufBD core" evidence="2">
    <location>
        <begin position="218"/>
        <end position="452"/>
    </location>
</feature>
<dbReference type="InterPro" id="IPR055346">
    <property type="entry name" value="Fe-S_cluster_assembly_SufBD"/>
</dbReference>
<dbReference type="InterPro" id="IPR037284">
    <property type="entry name" value="SUF_FeS_clus_asmbl_SufBD_sf"/>
</dbReference>
<dbReference type="Pfam" id="PF19295">
    <property type="entry name" value="SufBD_N"/>
    <property type="match status" value="1"/>
</dbReference>
<keyword evidence="5" id="KW-1185">Reference proteome</keyword>
<organism evidence="4 5">
    <name type="scientific">Rubritalea spongiae</name>
    <dbReference type="NCBI Taxonomy" id="430797"/>
    <lineage>
        <taxon>Bacteria</taxon>
        <taxon>Pseudomonadati</taxon>
        <taxon>Verrucomicrobiota</taxon>
        <taxon>Verrucomicrobiia</taxon>
        <taxon>Verrucomicrobiales</taxon>
        <taxon>Rubritaleaceae</taxon>
        <taxon>Rubritalea</taxon>
    </lineage>
</organism>
<dbReference type="Proteomes" id="UP001597297">
    <property type="component" value="Unassembled WGS sequence"/>
</dbReference>
<evidence type="ECO:0000259" key="3">
    <source>
        <dbReference type="Pfam" id="PF19295"/>
    </source>
</evidence>
<dbReference type="EMBL" id="JBHUJC010000019">
    <property type="protein sequence ID" value="MFD2276110.1"/>
    <property type="molecule type" value="Genomic_DNA"/>
</dbReference>
<protein>
    <submittedName>
        <fullName evidence="4">Fe-S cluster assembly protein SufB</fullName>
    </submittedName>
</protein>
<evidence type="ECO:0000256" key="1">
    <source>
        <dbReference type="ARBA" id="ARBA00043967"/>
    </source>
</evidence>